<dbReference type="EMBL" id="BMNK01000009">
    <property type="protein sequence ID" value="GGP10684.1"/>
    <property type="molecule type" value="Genomic_DNA"/>
</dbReference>
<reference evidence="1" key="2">
    <citation type="submission" date="2020-09" db="EMBL/GenBank/DDBJ databases">
        <authorList>
            <person name="Sun Q."/>
            <person name="Zhou Y."/>
        </authorList>
    </citation>
    <scope>NUCLEOTIDE SEQUENCE</scope>
    <source>
        <strain evidence="1">CGMCC 4.7430</strain>
    </source>
</reference>
<keyword evidence="2" id="KW-1185">Reference proteome</keyword>
<comment type="caution">
    <text evidence="1">The sequence shown here is derived from an EMBL/GenBank/DDBJ whole genome shotgun (WGS) entry which is preliminary data.</text>
</comment>
<gene>
    <name evidence="1" type="ORF">GCM10012278_51300</name>
</gene>
<reference evidence="1" key="1">
    <citation type="journal article" date="2014" name="Int. J. Syst. Evol. Microbiol.">
        <title>Complete genome sequence of Corynebacterium casei LMG S-19264T (=DSM 44701T), isolated from a smear-ripened cheese.</title>
        <authorList>
            <consortium name="US DOE Joint Genome Institute (JGI-PGF)"/>
            <person name="Walter F."/>
            <person name="Albersmeier A."/>
            <person name="Kalinowski J."/>
            <person name="Ruckert C."/>
        </authorList>
    </citation>
    <scope>NUCLEOTIDE SEQUENCE</scope>
    <source>
        <strain evidence="1">CGMCC 4.7430</strain>
    </source>
</reference>
<proteinExistence type="predicted"/>
<dbReference type="Proteomes" id="UP000660745">
    <property type="component" value="Unassembled WGS sequence"/>
</dbReference>
<sequence>MTGRPAAFIAFALASTARVADSEIAEIRVETRGRVDMSPCFHVRVTWAIGYRFDVAANHPYTFPWSCRRMSVSGSVQAVSQSG</sequence>
<evidence type="ECO:0000313" key="1">
    <source>
        <dbReference type="EMBL" id="GGP10684.1"/>
    </source>
</evidence>
<accession>A0A918E688</accession>
<protein>
    <submittedName>
        <fullName evidence="1">Uncharacterized protein</fullName>
    </submittedName>
</protein>
<evidence type="ECO:0000313" key="2">
    <source>
        <dbReference type="Proteomes" id="UP000660745"/>
    </source>
</evidence>
<name>A0A918E688_9ACTN</name>
<organism evidence="1 2">
    <name type="scientific">Nonomuraea glycinis</name>
    <dbReference type="NCBI Taxonomy" id="2047744"/>
    <lineage>
        <taxon>Bacteria</taxon>
        <taxon>Bacillati</taxon>
        <taxon>Actinomycetota</taxon>
        <taxon>Actinomycetes</taxon>
        <taxon>Streptosporangiales</taxon>
        <taxon>Streptosporangiaceae</taxon>
        <taxon>Nonomuraea</taxon>
    </lineage>
</organism>
<dbReference type="AlphaFoldDB" id="A0A918E688"/>